<protein>
    <submittedName>
        <fullName evidence="2">Uncharacterized protein</fullName>
    </submittedName>
</protein>
<accession>A0A4Y2VN27</accession>
<feature type="region of interest" description="Disordered" evidence="1">
    <location>
        <begin position="81"/>
        <end position="144"/>
    </location>
</feature>
<dbReference type="Proteomes" id="UP000499080">
    <property type="component" value="Unassembled WGS sequence"/>
</dbReference>
<evidence type="ECO:0000313" key="3">
    <source>
        <dbReference type="Proteomes" id="UP000499080"/>
    </source>
</evidence>
<sequence>MNQLPSRKPAPGLVKTTNPLKSGLIANPASTPFSSLKTNGLLAQDIQNILLNSNIKLLNQILNSAGLKCMLDMRVTRQRISSQREPPWKVSQHNIQNPGAISKRNFVPSPPNSGREWDDSDTGLNVHRILPKVKTSPAPGKDQK</sequence>
<name>A0A4Y2VN27_ARAVE</name>
<evidence type="ECO:0000313" key="2">
    <source>
        <dbReference type="EMBL" id="GBO26743.1"/>
    </source>
</evidence>
<reference evidence="2 3" key="1">
    <citation type="journal article" date="2019" name="Sci. Rep.">
        <title>Orb-weaving spider Araneus ventricosus genome elucidates the spidroin gene catalogue.</title>
        <authorList>
            <person name="Kono N."/>
            <person name="Nakamura H."/>
            <person name="Ohtoshi R."/>
            <person name="Moran D.A.P."/>
            <person name="Shinohara A."/>
            <person name="Yoshida Y."/>
            <person name="Fujiwara M."/>
            <person name="Mori M."/>
            <person name="Tomita M."/>
            <person name="Arakawa K."/>
        </authorList>
    </citation>
    <scope>NUCLEOTIDE SEQUENCE [LARGE SCALE GENOMIC DNA]</scope>
</reference>
<comment type="caution">
    <text evidence="2">The sequence shown here is derived from an EMBL/GenBank/DDBJ whole genome shotgun (WGS) entry which is preliminary data.</text>
</comment>
<evidence type="ECO:0000256" key="1">
    <source>
        <dbReference type="SAM" id="MobiDB-lite"/>
    </source>
</evidence>
<keyword evidence="3" id="KW-1185">Reference proteome</keyword>
<dbReference type="EMBL" id="BGPR01049748">
    <property type="protein sequence ID" value="GBO26743.1"/>
    <property type="molecule type" value="Genomic_DNA"/>
</dbReference>
<proteinExistence type="predicted"/>
<organism evidence="2 3">
    <name type="scientific">Araneus ventricosus</name>
    <name type="common">Orbweaver spider</name>
    <name type="synonym">Epeira ventricosa</name>
    <dbReference type="NCBI Taxonomy" id="182803"/>
    <lineage>
        <taxon>Eukaryota</taxon>
        <taxon>Metazoa</taxon>
        <taxon>Ecdysozoa</taxon>
        <taxon>Arthropoda</taxon>
        <taxon>Chelicerata</taxon>
        <taxon>Arachnida</taxon>
        <taxon>Araneae</taxon>
        <taxon>Araneomorphae</taxon>
        <taxon>Entelegynae</taxon>
        <taxon>Araneoidea</taxon>
        <taxon>Araneidae</taxon>
        <taxon>Araneus</taxon>
    </lineage>
</organism>
<dbReference type="AlphaFoldDB" id="A0A4Y2VN27"/>
<gene>
    <name evidence="2" type="ORF">AVEN_16294_1</name>
</gene>